<proteinExistence type="predicted"/>
<comment type="caution">
    <text evidence="2">The sequence shown here is derived from an EMBL/GenBank/DDBJ whole genome shotgun (WGS) entry which is preliminary data.</text>
</comment>
<dbReference type="Proteomes" id="UP001601422">
    <property type="component" value="Unassembled WGS sequence"/>
</dbReference>
<accession>A0ABW6N922</accession>
<dbReference type="EMBL" id="JBIAJP010000021">
    <property type="protein sequence ID" value="MFF0009645.1"/>
    <property type="molecule type" value="Genomic_DNA"/>
</dbReference>
<evidence type="ECO:0000256" key="1">
    <source>
        <dbReference type="SAM" id="MobiDB-lite"/>
    </source>
</evidence>
<organism evidence="2 3">
    <name type="scientific">Streptomyces tibetensis</name>
    <dbReference type="NCBI Taxonomy" id="2382123"/>
    <lineage>
        <taxon>Bacteria</taxon>
        <taxon>Bacillati</taxon>
        <taxon>Actinomycetota</taxon>
        <taxon>Actinomycetes</taxon>
        <taxon>Kitasatosporales</taxon>
        <taxon>Streptomycetaceae</taxon>
        <taxon>Streptomyces</taxon>
    </lineage>
</organism>
<evidence type="ECO:0000313" key="3">
    <source>
        <dbReference type="Proteomes" id="UP001601422"/>
    </source>
</evidence>
<reference evidence="2 3" key="1">
    <citation type="submission" date="2024-10" db="EMBL/GenBank/DDBJ databases">
        <title>The Natural Products Discovery Center: Release of the First 8490 Sequenced Strains for Exploring Actinobacteria Biosynthetic Diversity.</title>
        <authorList>
            <person name="Kalkreuter E."/>
            <person name="Kautsar S.A."/>
            <person name="Yang D."/>
            <person name="Bader C.D."/>
            <person name="Teijaro C.N."/>
            <person name="Fluegel L."/>
            <person name="Davis C.M."/>
            <person name="Simpson J.R."/>
            <person name="Lauterbach L."/>
            <person name="Steele A.D."/>
            <person name="Gui C."/>
            <person name="Meng S."/>
            <person name="Li G."/>
            <person name="Viehrig K."/>
            <person name="Ye F."/>
            <person name="Su P."/>
            <person name="Kiefer A.F."/>
            <person name="Nichols A."/>
            <person name="Cepeda A.J."/>
            <person name="Yan W."/>
            <person name="Fan B."/>
            <person name="Jiang Y."/>
            <person name="Adhikari A."/>
            <person name="Zheng C.-J."/>
            <person name="Schuster L."/>
            <person name="Cowan T.M."/>
            <person name="Smanski M.J."/>
            <person name="Chevrette M.G."/>
            <person name="De Carvalho L.P.S."/>
            <person name="Shen B."/>
        </authorList>
    </citation>
    <scope>NUCLEOTIDE SEQUENCE [LARGE SCALE GENOMIC DNA]</scope>
    <source>
        <strain evidence="2 3">NPDC005497</strain>
    </source>
</reference>
<gene>
    <name evidence="2" type="ORF">ACFYQT_40325</name>
</gene>
<sequence length="58" mass="6190">MSNTVRWTYSSPTHRNPRDPMPSCDCDATPEDIAAGIHGPGCTSTTGPADEPSDHYGQ</sequence>
<evidence type="ECO:0000313" key="2">
    <source>
        <dbReference type="EMBL" id="MFF0009645.1"/>
    </source>
</evidence>
<protein>
    <submittedName>
        <fullName evidence="2">Uncharacterized protein</fullName>
    </submittedName>
</protein>
<name>A0ABW6N922_9ACTN</name>
<feature type="region of interest" description="Disordered" evidence="1">
    <location>
        <begin position="1"/>
        <end position="58"/>
    </location>
</feature>
<keyword evidence="3" id="KW-1185">Reference proteome</keyword>
<feature type="compositionally biased region" description="Polar residues" evidence="1">
    <location>
        <begin position="1"/>
        <end position="14"/>
    </location>
</feature>
<dbReference type="RefSeq" id="WP_389835647.1">
    <property type="nucleotide sequence ID" value="NZ_JBIAJP010000021.1"/>
</dbReference>